<proteinExistence type="predicted"/>
<evidence type="ECO:0000313" key="3">
    <source>
        <dbReference type="EMBL" id="GAA6269780.1"/>
    </source>
</evidence>
<keyword evidence="4" id="KW-1185">Reference proteome</keyword>
<dbReference type="EMBL" id="BAABXL010000001">
    <property type="protein sequence ID" value="GAA6269780.1"/>
    <property type="molecule type" value="Genomic_DNA"/>
</dbReference>
<keyword evidence="1" id="KW-1133">Transmembrane helix</keyword>
<reference evidence="3 4" key="1">
    <citation type="submission" date="2024-04" db="EMBL/GenBank/DDBJ databases">
        <title>Defined microbial consortia suppress multidrug-resistant proinflammatory Enterobacteriaceae via ecological control.</title>
        <authorList>
            <person name="Furuichi M."/>
            <person name="Kawaguchi T."/>
            <person name="Pust M."/>
            <person name="Yasuma K."/>
            <person name="Plichta D."/>
            <person name="Hasegawa N."/>
            <person name="Ohya T."/>
            <person name="Bhattarai S."/>
            <person name="Sasajima S."/>
            <person name="Aoto Y."/>
            <person name="Tuganbaev T."/>
            <person name="Yaginuma M."/>
            <person name="Ueda M."/>
            <person name="Okahashi N."/>
            <person name="Amafuji K."/>
            <person name="Kiridooshi Y."/>
            <person name="Sugita K."/>
            <person name="Strazar M."/>
            <person name="Skelly A."/>
            <person name="Suda W."/>
            <person name="Hattori M."/>
            <person name="Nakamoto N."/>
            <person name="Caballero S."/>
            <person name="Norman J."/>
            <person name="Olle B."/>
            <person name="Tanoue T."/>
            <person name="Arita M."/>
            <person name="Bucci V."/>
            <person name="Atarashi K."/>
            <person name="Xavier R."/>
            <person name="Honda K."/>
        </authorList>
    </citation>
    <scope>NUCLEOTIDE SEQUENCE [LARGE SCALE GENOMIC DNA]</scope>
    <source>
        <strain evidence="4">f13</strain>
    </source>
</reference>
<keyword evidence="1" id="KW-0812">Transmembrane</keyword>
<gene>
    <name evidence="3" type="ORF">F130042H8_28400</name>
</gene>
<dbReference type="InterPro" id="IPR002810">
    <property type="entry name" value="NfeD-like_C"/>
</dbReference>
<dbReference type="Gene3D" id="2.40.50.140">
    <property type="entry name" value="Nucleic acid-binding proteins"/>
    <property type="match status" value="1"/>
</dbReference>
<dbReference type="InterPro" id="IPR012340">
    <property type="entry name" value="NA-bd_OB-fold"/>
</dbReference>
<protein>
    <recommendedName>
        <fullName evidence="2">NfeD-like C-terminal domain-containing protein</fullName>
    </recommendedName>
</protein>
<feature type="transmembrane region" description="Helical" evidence="1">
    <location>
        <begin position="48"/>
        <end position="66"/>
    </location>
</feature>
<comment type="caution">
    <text evidence="3">The sequence shown here is derived from an EMBL/GenBank/DDBJ whole genome shotgun (WGS) entry which is preliminary data.</text>
</comment>
<accession>A0ABQ0B0I2</accession>
<dbReference type="Proteomes" id="UP001600894">
    <property type="component" value="Unassembled WGS sequence"/>
</dbReference>
<dbReference type="RefSeq" id="WP_178301621.1">
    <property type="nucleotide sequence ID" value="NZ_BAABXL010000001.1"/>
</dbReference>
<name>A0ABQ0B0I2_9FIRM</name>
<evidence type="ECO:0000313" key="4">
    <source>
        <dbReference type="Proteomes" id="UP001600894"/>
    </source>
</evidence>
<evidence type="ECO:0000259" key="2">
    <source>
        <dbReference type="Pfam" id="PF01957"/>
    </source>
</evidence>
<sequence length="147" mass="15593">MAVFWIGAFIVFVAAEALTVSLTCIWFAGGALGALAVQVLGGGVKLQFALFAAVSFGLLLMVRPLASGCLKTKRARTNTDGLIGRKVVVKDTIDNIHGTGSVLLAGETWLARTVREDQILEPGTAAVIREIQGVKLLVEQEGKNEEK</sequence>
<keyword evidence="1" id="KW-0472">Membrane</keyword>
<evidence type="ECO:0000256" key="1">
    <source>
        <dbReference type="SAM" id="Phobius"/>
    </source>
</evidence>
<dbReference type="SUPFAM" id="SSF141322">
    <property type="entry name" value="NfeD domain-like"/>
    <property type="match status" value="1"/>
</dbReference>
<feature type="transmembrane region" description="Helical" evidence="1">
    <location>
        <begin position="7"/>
        <end position="28"/>
    </location>
</feature>
<dbReference type="Pfam" id="PF01957">
    <property type="entry name" value="NfeD"/>
    <property type="match status" value="1"/>
</dbReference>
<organism evidence="3 4">
    <name type="scientific">Enterocloster alcoholdehydrogenati</name>
    <dbReference type="NCBI Taxonomy" id="2547410"/>
    <lineage>
        <taxon>Bacteria</taxon>
        <taxon>Bacillati</taxon>
        <taxon>Bacillota</taxon>
        <taxon>Clostridia</taxon>
        <taxon>Lachnospirales</taxon>
        <taxon>Lachnospiraceae</taxon>
        <taxon>Enterocloster</taxon>
    </lineage>
</organism>
<feature type="domain" description="NfeD-like C-terminal" evidence="2">
    <location>
        <begin position="80"/>
        <end position="139"/>
    </location>
</feature>